<proteinExistence type="predicted"/>
<protein>
    <submittedName>
        <fullName evidence="2">Uncharacterized protein</fullName>
    </submittedName>
</protein>
<evidence type="ECO:0000313" key="3">
    <source>
        <dbReference type="Proteomes" id="UP000578449"/>
    </source>
</evidence>
<organism evidence="2 3">
    <name type="scientific">Thermocatellispora tengchongensis</name>
    <dbReference type="NCBI Taxonomy" id="1073253"/>
    <lineage>
        <taxon>Bacteria</taxon>
        <taxon>Bacillati</taxon>
        <taxon>Actinomycetota</taxon>
        <taxon>Actinomycetes</taxon>
        <taxon>Streptosporangiales</taxon>
        <taxon>Streptosporangiaceae</taxon>
        <taxon>Thermocatellispora</taxon>
    </lineage>
</organism>
<feature type="chain" id="PRO_5033067866" evidence="1">
    <location>
        <begin position="29"/>
        <end position="151"/>
    </location>
</feature>
<dbReference type="RefSeq" id="WP_185055669.1">
    <property type="nucleotide sequence ID" value="NZ_BAABIX010000069.1"/>
</dbReference>
<keyword evidence="3" id="KW-1185">Reference proteome</keyword>
<gene>
    <name evidence="2" type="ORF">HNP84_008572</name>
</gene>
<dbReference type="AlphaFoldDB" id="A0A840PBN1"/>
<comment type="caution">
    <text evidence="2">The sequence shown here is derived from an EMBL/GenBank/DDBJ whole genome shotgun (WGS) entry which is preliminary data.</text>
</comment>
<dbReference type="EMBL" id="JACHGN010000025">
    <property type="protein sequence ID" value="MBB5138814.1"/>
    <property type="molecule type" value="Genomic_DNA"/>
</dbReference>
<evidence type="ECO:0000256" key="1">
    <source>
        <dbReference type="SAM" id="SignalP"/>
    </source>
</evidence>
<reference evidence="2 3" key="1">
    <citation type="submission" date="2020-08" db="EMBL/GenBank/DDBJ databases">
        <title>Genomic Encyclopedia of Type Strains, Phase IV (KMG-IV): sequencing the most valuable type-strain genomes for metagenomic binning, comparative biology and taxonomic classification.</title>
        <authorList>
            <person name="Goeker M."/>
        </authorList>
    </citation>
    <scope>NUCLEOTIDE SEQUENCE [LARGE SCALE GENOMIC DNA]</scope>
    <source>
        <strain evidence="2 3">DSM 45615</strain>
    </source>
</reference>
<name>A0A840PBN1_9ACTN</name>
<sequence length="151" mass="17088">MAKIRTIVAGAAVAAALSIGVAAAPAQAATGTQAATTAAASVTTQDASAAAFGRTFKYWADSHDGYFKGYWYKKHGRYYFGGDLVDVDRGDREYTYVWFKWYDRFGRFHQDYYKTFGKIHFKDFVFKKDFDVRVCEGDSRFDNCGSWHDVF</sequence>
<evidence type="ECO:0000313" key="2">
    <source>
        <dbReference type="EMBL" id="MBB5138814.1"/>
    </source>
</evidence>
<keyword evidence="1" id="KW-0732">Signal</keyword>
<feature type="signal peptide" evidence="1">
    <location>
        <begin position="1"/>
        <end position="28"/>
    </location>
</feature>
<accession>A0A840PBN1</accession>
<dbReference type="Proteomes" id="UP000578449">
    <property type="component" value="Unassembled WGS sequence"/>
</dbReference>